<dbReference type="Pfam" id="PF11072">
    <property type="entry name" value="DUF2859"/>
    <property type="match status" value="1"/>
</dbReference>
<evidence type="ECO:0000313" key="2">
    <source>
        <dbReference type="EMBL" id="OAT50671.1"/>
    </source>
</evidence>
<dbReference type="EMBL" id="LXEU01000063">
    <property type="protein sequence ID" value="OAT50671.1"/>
    <property type="molecule type" value="Genomic_DNA"/>
</dbReference>
<proteinExistence type="predicted"/>
<reference evidence="2 3" key="1">
    <citation type="submission" date="2016-04" db="EMBL/GenBank/DDBJ databases">
        <title>ATOL: Assembling a taxonomically balanced genome-scale reconstruction of the evolutionary history of the Enterobacteriaceae.</title>
        <authorList>
            <person name="Plunkett G.III."/>
            <person name="Neeno-Eckwall E.C."/>
            <person name="Glasner J.D."/>
            <person name="Perna N.T."/>
        </authorList>
    </citation>
    <scope>NUCLEOTIDE SEQUENCE [LARGE SCALE GENOMIC DNA]</scope>
    <source>
        <strain evidence="2 3">ATCC 51603</strain>
    </source>
</reference>
<dbReference type="AlphaFoldDB" id="A0A1B7JRX3"/>
<evidence type="ECO:0000313" key="3">
    <source>
        <dbReference type="Proteomes" id="UP000078386"/>
    </source>
</evidence>
<keyword evidence="3" id="KW-1185">Reference proteome</keyword>
<gene>
    <name evidence="2" type="ORF">M989_03080</name>
</gene>
<feature type="signal peptide" evidence="1">
    <location>
        <begin position="1"/>
        <end position="18"/>
    </location>
</feature>
<sequence length="177" mass="18586">MKTLSLLLFTLLPLTGHAELNVIADLGGEDAAPYFEAVNKQPGMPGVSDVQPSRQPDHGVPLADGMAGMLPVNTPELSPGNTADRPLQLPGIGALFLIGDDALSREWLKANAGALAEQHAAGMIVNVTDMDTVRELRELAPGVSLAPASGSELARRLQIAHYPVLITDTGLTQQVKP</sequence>
<dbReference type="Proteomes" id="UP000078386">
    <property type="component" value="Unassembled WGS sequence"/>
</dbReference>
<dbReference type="RefSeq" id="WP_006785962.1">
    <property type="nucleotide sequence ID" value="NZ_LXEU01000063.1"/>
</dbReference>
<protein>
    <recommendedName>
        <fullName evidence="4">Integrating conjugative element protein</fullName>
    </recommendedName>
</protein>
<dbReference type="PATRIC" id="fig|1354264.4.peg.3213"/>
<accession>A0A1B7JRX3</accession>
<organism evidence="2 3">
    <name type="scientific">Kluyvera georgiana ATCC 51603</name>
    <dbReference type="NCBI Taxonomy" id="1354264"/>
    <lineage>
        <taxon>Bacteria</taxon>
        <taxon>Pseudomonadati</taxon>
        <taxon>Pseudomonadota</taxon>
        <taxon>Gammaproteobacteria</taxon>
        <taxon>Enterobacterales</taxon>
        <taxon>Enterobacteriaceae</taxon>
        <taxon>Kluyvera</taxon>
    </lineage>
</organism>
<name>A0A1B7JRX3_9ENTR</name>
<keyword evidence="1" id="KW-0732">Signal</keyword>
<dbReference type="NCBIfam" id="TIGR03765">
    <property type="entry name" value="ICE_PFL_4695"/>
    <property type="match status" value="1"/>
</dbReference>
<evidence type="ECO:0000256" key="1">
    <source>
        <dbReference type="SAM" id="SignalP"/>
    </source>
</evidence>
<feature type="chain" id="PRO_5008595481" description="Integrating conjugative element protein" evidence="1">
    <location>
        <begin position="19"/>
        <end position="177"/>
    </location>
</feature>
<comment type="caution">
    <text evidence="2">The sequence shown here is derived from an EMBL/GenBank/DDBJ whole genome shotgun (WGS) entry which is preliminary data.</text>
</comment>
<dbReference type="InterPro" id="IPR021300">
    <property type="entry name" value="Integr_conj_element_PFL4695"/>
</dbReference>
<evidence type="ECO:0008006" key="4">
    <source>
        <dbReference type="Google" id="ProtNLM"/>
    </source>
</evidence>